<accession>A0A9P8I4U5</accession>
<comment type="caution">
    <text evidence="1">The sequence shown here is derived from an EMBL/GenBank/DDBJ whole genome shotgun (WGS) entry which is preliminary data.</text>
</comment>
<proteinExistence type="predicted"/>
<evidence type="ECO:0000313" key="2">
    <source>
        <dbReference type="Proteomes" id="UP000750711"/>
    </source>
</evidence>
<dbReference type="Proteomes" id="UP000750711">
    <property type="component" value="Unassembled WGS sequence"/>
</dbReference>
<dbReference type="EMBL" id="JAGHQM010004285">
    <property type="protein sequence ID" value="KAH0536465.1"/>
    <property type="molecule type" value="Genomic_DNA"/>
</dbReference>
<keyword evidence="2" id="KW-1185">Reference proteome</keyword>
<feature type="non-terminal residue" evidence="1">
    <location>
        <position position="1"/>
    </location>
</feature>
<organism evidence="1 2">
    <name type="scientific">Trichoglossum hirsutum</name>
    <dbReference type="NCBI Taxonomy" id="265104"/>
    <lineage>
        <taxon>Eukaryota</taxon>
        <taxon>Fungi</taxon>
        <taxon>Dikarya</taxon>
        <taxon>Ascomycota</taxon>
        <taxon>Pezizomycotina</taxon>
        <taxon>Geoglossomycetes</taxon>
        <taxon>Geoglossales</taxon>
        <taxon>Geoglossaceae</taxon>
        <taxon>Trichoglossum</taxon>
    </lineage>
</organism>
<name>A0A9P8I4U5_9PEZI</name>
<gene>
    <name evidence="1" type="ORF">GP486_008881</name>
</gene>
<evidence type="ECO:0000313" key="1">
    <source>
        <dbReference type="EMBL" id="KAH0536465.1"/>
    </source>
</evidence>
<dbReference type="AlphaFoldDB" id="A0A9P8I4U5"/>
<reference evidence="1" key="1">
    <citation type="submission" date="2021-03" db="EMBL/GenBank/DDBJ databases">
        <title>Comparative genomics and phylogenomic investigation of the class Geoglossomycetes provide insights into ecological specialization and systematics.</title>
        <authorList>
            <person name="Melie T."/>
            <person name="Pirro S."/>
            <person name="Miller A.N."/>
            <person name="Quandt A."/>
        </authorList>
    </citation>
    <scope>NUCLEOTIDE SEQUENCE</scope>
    <source>
        <strain evidence="1">CAQ_001_2017</strain>
    </source>
</reference>
<protein>
    <submittedName>
        <fullName evidence="1">Uncharacterized protein</fullName>
    </submittedName>
</protein>
<sequence length="76" mass="8493">IFLPFELEFPEVASTSGSLPPWYEILLSAQVGRIYLRPVVGIVGIPHELSESLIALPQFVWICDHAGMFSSMRDSM</sequence>